<dbReference type="PANTHER" id="PTHR30532">
    <property type="entry name" value="IRON III DICITRATE-BINDING PERIPLASMIC PROTEIN"/>
    <property type="match status" value="1"/>
</dbReference>
<reference evidence="7 8" key="1">
    <citation type="submission" date="2022-06" db="EMBL/GenBank/DDBJ databases">
        <title>Genomic Encyclopedia of Type Strains, Phase I: the one thousand microbial genomes (KMG-I) project.</title>
        <authorList>
            <person name="Kyrpides N."/>
        </authorList>
    </citation>
    <scope>NUCLEOTIDE SEQUENCE [LARGE SCALE GENOMIC DNA]</scope>
    <source>
        <strain evidence="7 8">DSM 43889</strain>
    </source>
</reference>
<evidence type="ECO:0000313" key="8">
    <source>
        <dbReference type="Proteomes" id="UP000791080"/>
    </source>
</evidence>
<dbReference type="PROSITE" id="PS51257">
    <property type="entry name" value="PROKAR_LIPOPROTEIN"/>
    <property type="match status" value="1"/>
</dbReference>
<dbReference type="Proteomes" id="UP000791080">
    <property type="component" value="Unassembled WGS sequence"/>
</dbReference>
<keyword evidence="3" id="KW-0813">Transport</keyword>
<accession>A0ABT1JE08</accession>
<protein>
    <submittedName>
        <fullName evidence="7">Iron complex transport system substrate-binding protein</fullName>
    </submittedName>
</protein>
<evidence type="ECO:0000256" key="2">
    <source>
        <dbReference type="ARBA" id="ARBA00008814"/>
    </source>
</evidence>
<keyword evidence="4 5" id="KW-0732">Signal</keyword>
<proteinExistence type="inferred from homology"/>
<dbReference type="InterPro" id="IPR002491">
    <property type="entry name" value="ABC_transptr_periplasmic_BD"/>
</dbReference>
<feature type="domain" description="Fe/B12 periplasmic-binding" evidence="6">
    <location>
        <begin position="57"/>
        <end position="324"/>
    </location>
</feature>
<evidence type="ECO:0000313" key="7">
    <source>
        <dbReference type="EMBL" id="MCP2330648.1"/>
    </source>
</evidence>
<feature type="signal peptide" evidence="5">
    <location>
        <begin position="1"/>
        <end position="27"/>
    </location>
</feature>
<gene>
    <name evidence="7" type="ORF">G443_000918</name>
</gene>
<feature type="chain" id="PRO_5046900310" evidence="5">
    <location>
        <begin position="28"/>
        <end position="324"/>
    </location>
</feature>
<dbReference type="RefSeq" id="WP_016701223.1">
    <property type="nucleotide sequence ID" value="NZ_AUBJ02000001.1"/>
</dbReference>
<dbReference type="Pfam" id="PF01497">
    <property type="entry name" value="Peripla_BP_2"/>
    <property type="match status" value="1"/>
</dbReference>
<evidence type="ECO:0000259" key="6">
    <source>
        <dbReference type="PROSITE" id="PS50983"/>
    </source>
</evidence>
<keyword evidence="8" id="KW-1185">Reference proteome</keyword>
<sequence length="324" mass="34545">MPTMFSRRPLGVLGAVSAAALVLASCAAPPEETSDDVDVVTVVDNHGEIEVPVNPRRLVALDNTTFQTLSDWDVDVAAVPKPLMHDLWPDLSDDPSVLDVGSHREPNLEAVIEADPDLVIGGYRFASVYEDLKDIQPRTVEINARDGEDQVAELRRQVEILGQIFDREDDAAAIVDELDTAITAAADAYNGTDTVVGLITSGGDISYAAPGSGRGVGLLFPTLDLVPGIEQAAEDSTHGDDISVEAIAQANPEWLVVLDRDATFDEEGYVPAAELIEGSEALANVPAVRKGQVIYLEPGFYLDEGIQAYTTLFDAVATAFADAE</sequence>
<evidence type="ECO:0000256" key="3">
    <source>
        <dbReference type="ARBA" id="ARBA00022448"/>
    </source>
</evidence>
<comment type="caution">
    <text evidence="7">The sequence shown here is derived from an EMBL/GenBank/DDBJ whole genome shotgun (WGS) entry which is preliminary data.</text>
</comment>
<comment type="subcellular location">
    <subcellularLocation>
        <location evidence="1">Cell envelope</location>
    </subcellularLocation>
</comment>
<name>A0ABT1JE08_ACTCY</name>
<dbReference type="PROSITE" id="PS50983">
    <property type="entry name" value="FE_B12_PBP"/>
    <property type="match status" value="1"/>
</dbReference>
<evidence type="ECO:0000256" key="4">
    <source>
        <dbReference type="ARBA" id="ARBA00022729"/>
    </source>
</evidence>
<comment type="similarity">
    <text evidence="2">Belongs to the bacterial solute-binding protein 8 family.</text>
</comment>
<dbReference type="InterPro" id="IPR051313">
    <property type="entry name" value="Bact_iron-sidero_bind"/>
</dbReference>
<evidence type="ECO:0000256" key="1">
    <source>
        <dbReference type="ARBA" id="ARBA00004196"/>
    </source>
</evidence>
<organism evidence="7 8">
    <name type="scientific">Actinoalloteichus caeruleus DSM 43889</name>
    <dbReference type="NCBI Taxonomy" id="1120930"/>
    <lineage>
        <taxon>Bacteria</taxon>
        <taxon>Bacillati</taxon>
        <taxon>Actinomycetota</taxon>
        <taxon>Actinomycetes</taxon>
        <taxon>Pseudonocardiales</taxon>
        <taxon>Pseudonocardiaceae</taxon>
        <taxon>Actinoalloteichus</taxon>
        <taxon>Actinoalloteichus cyanogriseus</taxon>
    </lineage>
</organism>
<dbReference type="EMBL" id="AUBJ02000001">
    <property type="protein sequence ID" value="MCP2330648.1"/>
    <property type="molecule type" value="Genomic_DNA"/>
</dbReference>
<evidence type="ECO:0000256" key="5">
    <source>
        <dbReference type="SAM" id="SignalP"/>
    </source>
</evidence>
<dbReference type="Gene3D" id="3.40.50.1980">
    <property type="entry name" value="Nitrogenase molybdenum iron protein domain"/>
    <property type="match status" value="2"/>
</dbReference>
<dbReference type="PANTHER" id="PTHR30532:SF28">
    <property type="entry name" value="PETROBACTIN-BINDING PROTEIN YCLQ"/>
    <property type="match status" value="1"/>
</dbReference>
<dbReference type="SUPFAM" id="SSF53807">
    <property type="entry name" value="Helical backbone' metal receptor"/>
    <property type="match status" value="1"/>
</dbReference>